<comment type="caution">
    <text evidence="2">The sequence shown here is derived from an EMBL/GenBank/DDBJ whole genome shotgun (WGS) entry which is preliminary data.</text>
</comment>
<feature type="transmembrane region" description="Helical" evidence="1">
    <location>
        <begin position="93"/>
        <end position="116"/>
    </location>
</feature>
<dbReference type="EMBL" id="JANVFU010000013">
    <property type="protein sequence ID" value="KAJ3740910.1"/>
    <property type="molecule type" value="Genomic_DNA"/>
</dbReference>
<evidence type="ECO:0000256" key="1">
    <source>
        <dbReference type="SAM" id="Phobius"/>
    </source>
</evidence>
<sequence>MCFCDSRFVIRDPIEGVMKKKEGKKERKKTKTRVRFLNRYRIPKNPNHLIPYHSRSRSLLSSFFFFFFFFFSVYFFFFFAFDVTYLYIYRVTYLFPSVVVSFSLFSFPVSFIHSFISKRHCIFFFFCIIIIPFTFCFTCLSLCLSVCVFLCLSASVCPCVRVCVNSNADYTA</sequence>
<accession>A0A9W8TUK9</accession>
<organism evidence="2 3">
    <name type="scientific">Lentinula detonsa</name>
    <dbReference type="NCBI Taxonomy" id="2804962"/>
    <lineage>
        <taxon>Eukaryota</taxon>
        <taxon>Fungi</taxon>
        <taxon>Dikarya</taxon>
        <taxon>Basidiomycota</taxon>
        <taxon>Agaricomycotina</taxon>
        <taxon>Agaricomycetes</taxon>
        <taxon>Agaricomycetidae</taxon>
        <taxon>Agaricales</taxon>
        <taxon>Marasmiineae</taxon>
        <taxon>Omphalotaceae</taxon>
        <taxon>Lentinula</taxon>
    </lineage>
</organism>
<dbReference type="SUPFAM" id="SSF103473">
    <property type="entry name" value="MFS general substrate transporter"/>
    <property type="match status" value="1"/>
</dbReference>
<evidence type="ECO:0000313" key="3">
    <source>
        <dbReference type="Proteomes" id="UP001142393"/>
    </source>
</evidence>
<dbReference type="InterPro" id="IPR036259">
    <property type="entry name" value="MFS_trans_sf"/>
</dbReference>
<evidence type="ECO:0000313" key="2">
    <source>
        <dbReference type="EMBL" id="KAJ3740910.1"/>
    </source>
</evidence>
<reference evidence="2 3" key="1">
    <citation type="journal article" date="2023" name="Proc. Natl. Acad. Sci. U.S.A.">
        <title>A global phylogenomic analysis of the shiitake genus Lentinula.</title>
        <authorList>
            <person name="Sierra-Patev S."/>
            <person name="Min B."/>
            <person name="Naranjo-Ortiz M."/>
            <person name="Looney B."/>
            <person name="Konkel Z."/>
            <person name="Slot J.C."/>
            <person name="Sakamoto Y."/>
            <person name="Steenwyk J.L."/>
            <person name="Rokas A."/>
            <person name="Carro J."/>
            <person name="Camarero S."/>
            <person name="Ferreira P."/>
            <person name="Molpeceres G."/>
            <person name="Ruiz-Duenas F.J."/>
            <person name="Serrano A."/>
            <person name="Henrissat B."/>
            <person name="Drula E."/>
            <person name="Hughes K.W."/>
            <person name="Mata J.L."/>
            <person name="Ishikawa N.K."/>
            <person name="Vargas-Isla R."/>
            <person name="Ushijima S."/>
            <person name="Smith C.A."/>
            <person name="Donoghue J."/>
            <person name="Ahrendt S."/>
            <person name="Andreopoulos W."/>
            <person name="He G."/>
            <person name="LaButti K."/>
            <person name="Lipzen A."/>
            <person name="Ng V."/>
            <person name="Riley R."/>
            <person name="Sandor L."/>
            <person name="Barry K."/>
            <person name="Martinez A.T."/>
            <person name="Xiao Y."/>
            <person name="Gibbons J.G."/>
            <person name="Terashima K."/>
            <person name="Grigoriev I.V."/>
            <person name="Hibbett D."/>
        </authorList>
    </citation>
    <scope>NUCLEOTIDE SEQUENCE [LARGE SCALE GENOMIC DNA]</scope>
    <source>
        <strain evidence="2 3">TFB7810</strain>
    </source>
</reference>
<keyword evidence="1" id="KW-0812">Transmembrane</keyword>
<keyword evidence="1" id="KW-0472">Membrane</keyword>
<feature type="transmembrane region" description="Helical" evidence="1">
    <location>
        <begin position="59"/>
        <end position="81"/>
    </location>
</feature>
<gene>
    <name evidence="2" type="ORF">DFH05DRAFT_1507623</name>
</gene>
<feature type="non-terminal residue" evidence="2">
    <location>
        <position position="172"/>
    </location>
</feature>
<keyword evidence="3" id="KW-1185">Reference proteome</keyword>
<dbReference type="AlphaFoldDB" id="A0A9W8TUK9"/>
<dbReference type="Proteomes" id="UP001142393">
    <property type="component" value="Unassembled WGS sequence"/>
</dbReference>
<name>A0A9W8TUK9_9AGAR</name>
<proteinExistence type="predicted"/>
<protein>
    <submittedName>
        <fullName evidence="2">Uncharacterized protein</fullName>
    </submittedName>
</protein>
<keyword evidence="1" id="KW-1133">Transmembrane helix</keyword>
<feature type="transmembrane region" description="Helical" evidence="1">
    <location>
        <begin position="123"/>
        <end position="156"/>
    </location>
</feature>